<accession>A0A495J5V8</accession>
<dbReference type="Pfam" id="PF16289">
    <property type="entry name" value="PIN_12"/>
    <property type="match status" value="1"/>
</dbReference>
<comment type="caution">
    <text evidence="2">The sequence shown here is derived from an EMBL/GenBank/DDBJ whole genome shotgun (WGS) entry which is preliminary data.</text>
</comment>
<sequence>MATPIRNIVLDTSFIEGQNFLEGIVFGDLKKISRKRWGHLFITDIVYREVFSRFRQRLITEAEKSRNIQNLIENQLKTLKNSEAYKAFFNLPTVDLDAACAAFKVKFDRYIKEARIKTIPTGHLTIEKIFDDYFNAAPPFGSGEKKSEFPDAFSYQAIKEYFEKHKDDCYLVTSDKDFDGLPTTVVIPVKQAAIALDAIIRFEEEKKSRTPAFIGEMFDRDKVKIEKQAHQLITAYLEEEVSSRGEIGGMEVDVLDHIDLSDIDITGYAIVSLGEGEARLECPANFAYELDIAVEDKSDAWYDKEDDRWHFVESTSVTVKDSHDVMLTIIVEFDEDLIDAEFEVESINDGQGFSVFGRWDHEHY</sequence>
<dbReference type="Proteomes" id="UP000268007">
    <property type="component" value="Unassembled WGS sequence"/>
</dbReference>
<evidence type="ECO:0000259" key="1">
    <source>
        <dbReference type="Pfam" id="PF16289"/>
    </source>
</evidence>
<keyword evidence="3" id="KW-1185">Reference proteome</keyword>
<dbReference type="InterPro" id="IPR032557">
    <property type="entry name" value="DUF4935"/>
</dbReference>
<dbReference type="RefSeq" id="WP_121199533.1">
    <property type="nucleotide sequence ID" value="NZ_RBKU01000001.1"/>
</dbReference>
<evidence type="ECO:0000313" key="2">
    <source>
        <dbReference type="EMBL" id="RKR84111.1"/>
    </source>
</evidence>
<organism evidence="2 3">
    <name type="scientific">Mucilaginibacter gracilis</name>
    <dbReference type="NCBI Taxonomy" id="423350"/>
    <lineage>
        <taxon>Bacteria</taxon>
        <taxon>Pseudomonadati</taxon>
        <taxon>Bacteroidota</taxon>
        <taxon>Sphingobacteriia</taxon>
        <taxon>Sphingobacteriales</taxon>
        <taxon>Sphingobacteriaceae</taxon>
        <taxon>Mucilaginibacter</taxon>
    </lineage>
</organism>
<gene>
    <name evidence="2" type="ORF">BDD43_4338</name>
</gene>
<name>A0A495J5V8_9SPHI</name>
<evidence type="ECO:0000313" key="3">
    <source>
        <dbReference type="Proteomes" id="UP000268007"/>
    </source>
</evidence>
<dbReference type="AlphaFoldDB" id="A0A495J5V8"/>
<dbReference type="EMBL" id="RBKU01000001">
    <property type="protein sequence ID" value="RKR84111.1"/>
    <property type="molecule type" value="Genomic_DNA"/>
</dbReference>
<feature type="domain" description="DUF4935" evidence="1">
    <location>
        <begin position="8"/>
        <end position="178"/>
    </location>
</feature>
<dbReference type="OrthoDB" id="9766796at2"/>
<proteinExistence type="predicted"/>
<reference evidence="2 3" key="1">
    <citation type="submission" date="2018-10" db="EMBL/GenBank/DDBJ databases">
        <title>Genomic Encyclopedia of Archaeal and Bacterial Type Strains, Phase II (KMG-II): from individual species to whole genera.</title>
        <authorList>
            <person name="Goeker M."/>
        </authorList>
    </citation>
    <scope>NUCLEOTIDE SEQUENCE [LARGE SCALE GENOMIC DNA]</scope>
    <source>
        <strain evidence="2 3">DSM 18602</strain>
    </source>
</reference>
<protein>
    <recommendedName>
        <fullName evidence="1">DUF4935 domain-containing protein</fullName>
    </recommendedName>
</protein>